<dbReference type="PANTHER" id="PTHR42681:SF1">
    <property type="entry name" value="MALONYL-COA-ACYL CARRIER PROTEIN TRANSACYLASE, MITOCHONDRIAL"/>
    <property type="match status" value="1"/>
</dbReference>
<dbReference type="InterPro" id="IPR001227">
    <property type="entry name" value="Ac_transferase_dom_sf"/>
</dbReference>
<evidence type="ECO:0000256" key="3">
    <source>
        <dbReference type="ARBA" id="ARBA00023315"/>
    </source>
</evidence>
<organism evidence="5 6">
    <name type="scientific">Streptomyces flavochromogenes</name>
    <dbReference type="NCBI Taxonomy" id="68199"/>
    <lineage>
        <taxon>Bacteria</taxon>
        <taxon>Bacillati</taxon>
        <taxon>Actinomycetota</taxon>
        <taxon>Actinomycetes</taxon>
        <taxon>Kitasatosporales</taxon>
        <taxon>Streptomycetaceae</taxon>
        <taxon>Streptomyces</taxon>
    </lineage>
</organism>
<dbReference type="PANTHER" id="PTHR42681">
    <property type="entry name" value="MALONYL-COA-ACYL CARRIER PROTEIN TRANSACYLASE, MITOCHONDRIAL"/>
    <property type="match status" value="1"/>
</dbReference>
<proteinExistence type="predicted"/>
<comment type="caution">
    <text evidence="5">The sequence shown here is derived from an EMBL/GenBank/DDBJ whole genome shotgun (WGS) entry which is preliminary data.</text>
</comment>
<comment type="catalytic activity">
    <reaction evidence="4">
        <text>holo-[ACP] + malonyl-CoA = malonyl-[ACP] + CoA</text>
        <dbReference type="Rhea" id="RHEA:41792"/>
        <dbReference type="Rhea" id="RHEA-COMP:9623"/>
        <dbReference type="Rhea" id="RHEA-COMP:9685"/>
        <dbReference type="ChEBI" id="CHEBI:57287"/>
        <dbReference type="ChEBI" id="CHEBI:57384"/>
        <dbReference type="ChEBI" id="CHEBI:64479"/>
        <dbReference type="ChEBI" id="CHEBI:78449"/>
        <dbReference type="EC" id="2.3.1.39"/>
    </reaction>
</comment>
<dbReference type="GO" id="GO:0004314">
    <property type="term" value="F:[acyl-carrier-protein] S-malonyltransferase activity"/>
    <property type="evidence" value="ECO:0007669"/>
    <property type="project" value="UniProtKB-EC"/>
</dbReference>
<keyword evidence="2 5" id="KW-0808">Transferase</keyword>
<reference evidence="5 6" key="1">
    <citation type="submission" date="2024-10" db="EMBL/GenBank/DDBJ databases">
        <title>The Natural Products Discovery Center: Release of the First 8490 Sequenced Strains for Exploring Actinobacteria Biosynthetic Diversity.</title>
        <authorList>
            <person name="Kalkreuter E."/>
            <person name="Kautsar S.A."/>
            <person name="Yang D."/>
            <person name="Bader C.D."/>
            <person name="Teijaro C.N."/>
            <person name="Fluegel L."/>
            <person name="Davis C.M."/>
            <person name="Simpson J.R."/>
            <person name="Lauterbach L."/>
            <person name="Steele A.D."/>
            <person name="Gui C."/>
            <person name="Meng S."/>
            <person name="Li G."/>
            <person name="Viehrig K."/>
            <person name="Ye F."/>
            <person name="Su P."/>
            <person name="Kiefer A.F."/>
            <person name="Nichols A."/>
            <person name="Cepeda A.J."/>
            <person name="Yan W."/>
            <person name="Fan B."/>
            <person name="Jiang Y."/>
            <person name="Adhikari A."/>
            <person name="Zheng C.-J."/>
            <person name="Schuster L."/>
            <person name="Cowan T.M."/>
            <person name="Smanski M.J."/>
            <person name="Chevrette M.G."/>
            <person name="De Carvalho L.P.S."/>
            <person name="Shen B."/>
        </authorList>
    </citation>
    <scope>NUCLEOTIDE SEQUENCE [LARGE SCALE GENOMIC DNA]</scope>
    <source>
        <strain evidence="5 6">NPDC012605</strain>
    </source>
</reference>
<gene>
    <name evidence="5" type="ORF">ACFY8C_14830</name>
</gene>
<dbReference type="RefSeq" id="WP_388307315.1">
    <property type="nucleotide sequence ID" value="NZ_JBIBDZ010000003.1"/>
</dbReference>
<name>A0ABW6XQ51_9ACTN</name>
<dbReference type="Gene3D" id="3.30.70.250">
    <property type="entry name" value="Malonyl-CoA ACP transacylase, ACP-binding"/>
    <property type="match status" value="1"/>
</dbReference>
<evidence type="ECO:0000256" key="1">
    <source>
        <dbReference type="ARBA" id="ARBA00013258"/>
    </source>
</evidence>
<keyword evidence="6" id="KW-1185">Reference proteome</keyword>
<dbReference type="Proteomes" id="UP001602370">
    <property type="component" value="Unassembled WGS sequence"/>
</dbReference>
<dbReference type="SUPFAM" id="SSF52151">
    <property type="entry name" value="FabD/lysophospholipase-like"/>
    <property type="match status" value="1"/>
</dbReference>
<dbReference type="Gene3D" id="3.40.366.10">
    <property type="entry name" value="Malonyl-Coenzyme A Acyl Carrier Protein, domain 2"/>
    <property type="match status" value="1"/>
</dbReference>
<dbReference type="InterPro" id="IPR016035">
    <property type="entry name" value="Acyl_Trfase/lysoPLipase"/>
</dbReference>
<evidence type="ECO:0000313" key="5">
    <source>
        <dbReference type="EMBL" id="MFF5919614.1"/>
    </source>
</evidence>
<protein>
    <recommendedName>
        <fullName evidence="1">[acyl-carrier-protein] S-malonyltransferase</fullName>
        <ecNumber evidence="1">2.3.1.39</ecNumber>
    </recommendedName>
</protein>
<sequence length="303" mass="33704">MTDSAIYVFPSQVYLDADIRQRCLESRQMQLMLDLASDTLSIDFRDVLRNGDEEQLNDGRFRRPLINLMGVAGYQQDLRRRDVQPVCVTGMSLGFISAAAAVGWVCLEDMVRMSHTMAAIEIDVFGGTDYVSVFFYVGDHEAVFRELRAHGTDHLLHLSGHVSSNQFLAACRLADLDAMKPALMKAGALYKAIPHSYPGHCDLMAGVGKTFADEWRFADPCRNLDIPLISHDARPYTSGEAIAKLAVEQYTTILDWQGILRYVESLELDTHIVLEPSAFVVKSMQLDPECGIEPVTGGLGRVE</sequence>
<evidence type="ECO:0000256" key="2">
    <source>
        <dbReference type="ARBA" id="ARBA00022679"/>
    </source>
</evidence>
<dbReference type="EMBL" id="JBIBDZ010000003">
    <property type="protein sequence ID" value="MFF5919614.1"/>
    <property type="molecule type" value="Genomic_DNA"/>
</dbReference>
<keyword evidence="3 5" id="KW-0012">Acyltransferase</keyword>
<accession>A0ABW6XQ51</accession>
<evidence type="ECO:0000313" key="6">
    <source>
        <dbReference type="Proteomes" id="UP001602370"/>
    </source>
</evidence>
<dbReference type="EC" id="2.3.1.39" evidence="1"/>
<evidence type="ECO:0000256" key="4">
    <source>
        <dbReference type="ARBA" id="ARBA00048462"/>
    </source>
</evidence>
<dbReference type="InterPro" id="IPR050858">
    <property type="entry name" value="Mal-CoA-ACP_Trans/PKS_FabD"/>
</dbReference>